<dbReference type="InterPro" id="IPR019273">
    <property type="entry name" value="Lunapark_Znf"/>
</dbReference>
<keyword evidence="1" id="KW-1133">Transmembrane helix</keyword>
<feature type="non-terminal residue" evidence="3">
    <location>
        <position position="1"/>
    </location>
</feature>
<dbReference type="STRING" id="282301.A0A267DPM3"/>
<proteinExistence type="predicted"/>
<dbReference type="AlphaFoldDB" id="A0A267DPM3"/>
<keyword evidence="1" id="KW-0812">Transmembrane</keyword>
<gene>
    <name evidence="3" type="ORF">BOX15_Mlig001720g1</name>
</gene>
<organism evidence="3 4">
    <name type="scientific">Macrostomum lignano</name>
    <dbReference type="NCBI Taxonomy" id="282301"/>
    <lineage>
        <taxon>Eukaryota</taxon>
        <taxon>Metazoa</taxon>
        <taxon>Spiralia</taxon>
        <taxon>Lophotrochozoa</taxon>
        <taxon>Platyhelminthes</taxon>
        <taxon>Rhabditophora</taxon>
        <taxon>Macrostomorpha</taxon>
        <taxon>Macrostomida</taxon>
        <taxon>Macrostomidae</taxon>
        <taxon>Macrostomum</taxon>
    </lineage>
</organism>
<evidence type="ECO:0000313" key="3">
    <source>
        <dbReference type="EMBL" id="PAA50624.1"/>
    </source>
</evidence>
<accession>A0A267DPM3</accession>
<feature type="domain" description="Lunapark zinc ribbon" evidence="2">
    <location>
        <begin position="203"/>
        <end position="236"/>
    </location>
</feature>
<sequence>IAMPVLFSQIRDLTWPPKISTALVIISFGVISLALALHGYFKFIYFLVLLGLIFFVASHCYYQANCSIIGHEKAGRSVIGQEKPGRSVIGQDKPDWSVIGQDKPDWSVIGQEKPGRSVIGQDKPDWSVIGQEKPGRSVIGQDKPGRSVIGQDKPDWSVIGQDKPGRSVIGQEKFGSLIYRIASHLWRILIGCRAGCRLELQPPKALLCKNCGRHNGLALASEAPTMSWRCADCGHFHLAPPNPAAQTDFQAPTECLLSDFGIGEENHFNDLLDFD</sequence>
<keyword evidence="4" id="KW-1185">Reference proteome</keyword>
<dbReference type="EMBL" id="NIVC01003597">
    <property type="protein sequence ID" value="PAA50624.1"/>
    <property type="molecule type" value="Genomic_DNA"/>
</dbReference>
<evidence type="ECO:0000313" key="4">
    <source>
        <dbReference type="Proteomes" id="UP000215902"/>
    </source>
</evidence>
<dbReference type="Proteomes" id="UP000215902">
    <property type="component" value="Unassembled WGS sequence"/>
</dbReference>
<dbReference type="OrthoDB" id="1725934at2759"/>
<evidence type="ECO:0000256" key="1">
    <source>
        <dbReference type="SAM" id="Phobius"/>
    </source>
</evidence>
<comment type="caution">
    <text evidence="3">The sequence shown here is derived from an EMBL/GenBank/DDBJ whole genome shotgun (WGS) entry which is preliminary data.</text>
</comment>
<protein>
    <recommendedName>
        <fullName evidence="2">Lunapark zinc ribbon domain-containing protein</fullName>
    </recommendedName>
</protein>
<evidence type="ECO:0000259" key="2">
    <source>
        <dbReference type="Pfam" id="PF10058"/>
    </source>
</evidence>
<reference evidence="3 4" key="1">
    <citation type="submission" date="2017-06" db="EMBL/GenBank/DDBJ databases">
        <title>A platform for efficient transgenesis in Macrostomum lignano, a flatworm model organism for stem cell research.</title>
        <authorList>
            <person name="Berezikov E."/>
        </authorList>
    </citation>
    <scope>NUCLEOTIDE SEQUENCE [LARGE SCALE GENOMIC DNA]</scope>
    <source>
        <strain evidence="3">DV1</strain>
        <tissue evidence="3">Whole organism</tissue>
    </source>
</reference>
<keyword evidence="1" id="KW-0472">Membrane</keyword>
<name>A0A267DPM3_9PLAT</name>
<feature type="transmembrane region" description="Helical" evidence="1">
    <location>
        <begin position="19"/>
        <end position="37"/>
    </location>
</feature>
<dbReference type="Pfam" id="PF10058">
    <property type="entry name" value="Zn_ribbon_10"/>
    <property type="match status" value="1"/>
</dbReference>
<feature type="transmembrane region" description="Helical" evidence="1">
    <location>
        <begin position="44"/>
        <end position="64"/>
    </location>
</feature>